<feature type="region of interest" description="Disordered" evidence="5">
    <location>
        <begin position="548"/>
        <end position="648"/>
    </location>
</feature>
<feature type="compositionally biased region" description="Gly residues" evidence="5">
    <location>
        <begin position="235"/>
        <end position="244"/>
    </location>
</feature>
<dbReference type="PANTHER" id="PTHR45931:SF16">
    <property type="entry name" value="RING_U-BOX SUPERFAMILY PROTEIN"/>
    <property type="match status" value="1"/>
</dbReference>
<dbReference type="Proteomes" id="UP001562357">
    <property type="component" value="Unassembled WGS sequence"/>
</dbReference>
<dbReference type="SUPFAM" id="SSF57850">
    <property type="entry name" value="RING/U-box"/>
    <property type="match status" value="1"/>
</dbReference>
<feature type="compositionally biased region" description="Basic and acidic residues" evidence="5">
    <location>
        <begin position="548"/>
        <end position="559"/>
    </location>
</feature>
<feature type="region of interest" description="Disordered" evidence="5">
    <location>
        <begin position="461"/>
        <end position="517"/>
    </location>
</feature>
<protein>
    <recommendedName>
        <fullName evidence="6">RING-type domain-containing protein</fullName>
    </recommendedName>
</protein>
<evidence type="ECO:0000256" key="2">
    <source>
        <dbReference type="ARBA" id="ARBA00022771"/>
    </source>
</evidence>
<evidence type="ECO:0000256" key="4">
    <source>
        <dbReference type="PROSITE-ProRule" id="PRU00175"/>
    </source>
</evidence>
<evidence type="ECO:0000259" key="6">
    <source>
        <dbReference type="PROSITE" id="PS50089"/>
    </source>
</evidence>
<feature type="region of interest" description="Disordered" evidence="5">
    <location>
        <begin position="223"/>
        <end position="306"/>
    </location>
</feature>
<dbReference type="InterPro" id="IPR013083">
    <property type="entry name" value="Znf_RING/FYVE/PHD"/>
</dbReference>
<evidence type="ECO:0000313" key="8">
    <source>
        <dbReference type="Proteomes" id="UP001562357"/>
    </source>
</evidence>
<keyword evidence="1" id="KW-0479">Metal-binding</keyword>
<dbReference type="CDD" id="cd16667">
    <property type="entry name" value="RING-H2_RNF126-like"/>
    <property type="match status" value="1"/>
</dbReference>
<feature type="compositionally biased region" description="Basic and acidic residues" evidence="5">
    <location>
        <begin position="604"/>
        <end position="616"/>
    </location>
</feature>
<evidence type="ECO:0000313" key="7">
    <source>
        <dbReference type="EMBL" id="GAB0133776.1"/>
    </source>
</evidence>
<reference evidence="8" key="1">
    <citation type="submission" date="2024-06" db="EMBL/GenBank/DDBJ databases">
        <title>Draft Genome Sequences of Epichloe bromicola Strains Isolated from Elymus ciliaris.</title>
        <authorList>
            <consortium name="Epichloe bromicola genome sequencing consortium"/>
            <person name="Miura A."/>
            <person name="Imano S."/>
            <person name="Ashida A."/>
            <person name="Sato I."/>
            <person name="Chiba S."/>
            <person name="Tanaka A."/>
            <person name="Camagna M."/>
            <person name="Takemoto D."/>
        </authorList>
    </citation>
    <scope>NUCLEOTIDE SEQUENCE [LARGE SCALE GENOMIC DNA]</scope>
    <source>
        <strain evidence="8">DP</strain>
    </source>
</reference>
<dbReference type="EMBL" id="BAAFGZ010000055">
    <property type="protein sequence ID" value="GAB0133776.1"/>
    <property type="molecule type" value="Genomic_DNA"/>
</dbReference>
<sequence>MCRASPRYPRSGPLITGISAQGDSLVWLTNVIILGSTHALSDDSNGVDASGFHQPPSASTPFPNEAVLCCRRLLAGVRSAIVFGNSINNRICHSITFILASRALRLAGLAVGLGLSALTAYQRSQAAQMASEGSHGGHLDANAGREISPENDPRDIAPSSNSTSPGLPPLRYADDSDPDEADIEEHVGPQGFHFRRSTRSGSEQRHHDPSMDPVFERFYDMIQNFGHSGPPGQPGRTGGSGLSGRGNDDTFAGPRMQRTTFTSGTFGGGTASVTIFSSPALGPQRGNEGGNREGGSDHHNHGGVDPFQAIFSNIMGELSPPAAAGEHGRPAGPQFGLARSLQEILNLFNPANAMMGDAVYSQEALDRIITQLMEVNPQSNAAPPASEEALHKLDRRTVDKQMLEPEETAECSICIDEMKIGETAVFLPCKHWFHEDCVVLWLKEHNTCPVCRTPMEKNNAAANRSARGGSSSGGGAARSGNPTRPPNSPPSFSRDNSDQSQAFSGRYDGGTDTPTGRAAADMVSAIYVDAQDRPTNQRLDEALRSVENMQRERDHDRQGRATASGFSYDTSRLQRRTSHSPTSPRNANLAQQGARMRQRSPSESNRRGTADQDGHRQSGPGAWGWIRNRFAGNGGSGDTQDSQGQGQS</sequence>
<feature type="domain" description="RING-type" evidence="6">
    <location>
        <begin position="411"/>
        <end position="452"/>
    </location>
</feature>
<dbReference type="PANTHER" id="PTHR45931">
    <property type="entry name" value="SI:CH211-59O9.10"/>
    <property type="match status" value="1"/>
</dbReference>
<feature type="compositionally biased region" description="Polar residues" evidence="5">
    <location>
        <begin position="490"/>
        <end position="503"/>
    </location>
</feature>
<name>A0ABQ0CK06_9HYPO</name>
<evidence type="ECO:0000256" key="1">
    <source>
        <dbReference type="ARBA" id="ARBA00022723"/>
    </source>
</evidence>
<keyword evidence="8" id="KW-1185">Reference proteome</keyword>
<evidence type="ECO:0000256" key="5">
    <source>
        <dbReference type="SAM" id="MobiDB-lite"/>
    </source>
</evidence>
<dbReference type="Pfam" id="PF13639">
    <property type="entry name" value="zf-RING_2"/>
    <property type="match status" value="1"/>
</dbReference>
<feature type="compositionally biased region" description="Polar residues" evidence="5">
    <location>
        <begin position="579"/>
        <end position="591"/>
    </location>
</feature>
<dbReference type="InterPro" id="IPR001841">
    <property type="entry name" value="Znf_RING"/>
</dbReference>
<comment type="caution">
    <text evidence="7">The sequence shown here is derived from an EMBL/GenBank/DDBJ whole genome shotgun (WGS) entry which is preliminary data.</text>
</comment>
<dbReference type="Gene3D" id="3.30.40.10">
    <property type="entry name" value="Zinc/RING finger domain, C3HC4 (zinc finger)"/>
    <property type="match status" value="1"/>
</dbReference>
<dbReference type="InterPro" id="IPR051834">
    <property type="entry name" value="RING_finger_E3_ligase"/>
</dbReference>
<proteinExistence type="predicted"/>
<feature type="compositionally biased region" description="Low complexity" evidence="5">
    <location>
        <begin position="638"/>
        <end position="648"/>
    </location>
</feature>
<feature type="compositionally biased region" description="Basic and acidic residues" evidence="5">
    <location>
        <begin position="202"/>
        <end position="211"/>
    </location>
</feature>
<organism evidence="7 8">
    <name type="scientific">Epichloe bromicola</name>
    <dbReference type="NCBI Taxonomy" id="79588"/>
    <lineage>
        <taxon>Eukaryota</taxon>
        <taxon>Fungi</taxon>
        <taxon>Dikarya</taxon>
        <taxon>Ascomycota</taxon>
        <taxon>Pezizomycotina</taxon>
        <taxon>Sordariomycetes</taxon>
        <taxon>Hypocreomycetidae</taxon>
        <taxon>Hypocreales</taxon>
        <taxon>Clavicipitaceae</taxon>
        <taxon>Epichloe</taxon>
    </lineage>
</organism>
<dbReference type="PROSITE" id="PS50089">
    <property type="entry name" value="ZF_RING_2"/>
    <property type="match status" value="1"/>
</dbReference>
<feature type="compositionally biased region" description="Basic and acidic residues" evidence="5">
    <location>
        <begin position="290"/>
        <end position="302"/>
    </location>
</feature>
<evidence type="ECO:0000256" key="3">
    <source>
        <dbReference type="ARBA" id="ARBA00022833"/>
    </source>
</evidence>
<gene>
    <name evidence="7" type="primary">g2172</name>
    <name evidence="7" type="ORF">EsDP_00002172</name>
</gene>
<accession>A0ABQ0CK06</accession>
<keyword evidence="2 4" id="KW-0863">Zinc-finger</keyword>
<dbReference type="SMART" id="SM00184">
    <property type="entry name" value="RING"/>
    <property type="match status" value="1"/>
</dbReference>
<keyword evidence="3" id="KW-0862">Zinc</keyword>
<feature type="region of interest" description="Disordered" evidence="5">
    <location>
        <begin position="129"/>
        <end position="211"/>
    </location>
</feature>